<evidence type="ECO:0000256" key="6">
    <source>
        <dbReference type="SAM" id="Phobius"/>
    </source>
</evidence>
<organism evidence="7 8">
    <name type="scientific">Methanobrevibacter olleyae</name>
    <dbReference type="NCBI Taxonomy" id="294671"/>
    <lineage>
        <taxon>Archaea</taxon>
        <taxon>Methanobacteriati</taxon>
        <taxon>Methanobacteriota</taxon>
        <taxon>Methanomada group</taxon>
        <taxon>Methanobacteria</taxon>
        <taxon>Methanobacteriales</taxon>
        <taxon>Methanobacteriaceae</taxon>
        <taxon>Methanobrevibacter</taxon>
    </lineage>
</organism>
<dbReference type="PANTHER" id="PTHR42948">
    <property type="entry name" value="TRANSPORTER"/>
    <property type="match status" value="1"/>
</dbReference>
<name>A0A8T3VN93_METOL</name>
<proteinExistence type="predicted"/>
<feature type="transmembrane region" description="Helical" evidence="6">
    <location>
        <begin position="43"/>
        <end position="66"/>
    </location>
</feature>
<feature type="transmembrane region" description="Helical" evidence="6">
    <location>
        <begin position="258"/>
        <end position="282"/>
    </location>
</feature>
<dbReference type="Proteomes" id="UP000732619">
    <property type="component" value="Unassembled WGS sequence"/>
</dbReference>
<gene>
    <name evidence="7" type="ORF">E7Z75_05580</name>
</gene>
<protein>
    <submittedName>
        <fullName evidence="7">Sodium-dependent transporter</fullName>
    </submittedName>
</protein>
<comment type="caution">
    <text evidence="7">The sequence shown here is derived from an EMBL/GenBank/DDBJ whole genome shotgun (WGS) entry which is preliminary data.</text>
</comment>
<evidence type="ECO:0000256" key="2">
    <source>
        <dbReference type="ARBA" id="ARBA00022448"/>
    </source>
</evidence>
<dbReference type="EMBL" id="SUTG01000022">
    <property type="protein sequence ID" value="MBE6512593.1"/>
    <property type="molecule type" value="Genomic_DNA"/>
</dbReference>
<feature type="transmembrane region" description="Helical" evidence="6">
    <location>
        <begin position="12"/>
        <end position="31"/>
    </location>
</feature>
<keyword evidence="5 6" id="KW-0472">Membrane</keyword>
<dbReference type="PANTHER" id="PTHR42948:SF1">
    <property type="entry name" value="TRANSPORTER"/>
    <property type="match status" value="1"/>
</dbReference>
<evidence type="ECO:0000256" key="3">
    <source>
        <dbReference type="ARBA" id="ARBA00022692"/>
    </source>
</evidence>
<dbReference type="GO" id="GO:0016020">
    <property type="term" value="C:membrane"/>
    <property type="evidence" value="ECO:0007669"/>
    <property type="project" value="UniProtKB-SubCell"/>
</dbReference>
<dbReference type="CDD" id="cd10334">
    <property type="entry name" value="SLC6sbd_u1"/>
    <property type="match status" value="1"/>
</dbReference>
<evidence type="ECO:0000256" key="5">
    <source>
        <dbReference type="ARBA" id="ARBA00023136"/>
    </source>
</evidence>
<evidence type="ECO:0000313" key="8">
    <source>
        <dbReference type="Proteomes" id="UP000732619"/>
    </source>
</evidence>
<keyword evidence="3 6" id="KW-0812">Transmembrane</keyword>
<dbReference type="PRINTS" id="PR00176">
    <property type="entry name" value="NANEUSMPORT"/>
</dbReference>
<dbReference type="InterPro" id="IPR037272">
    <property type="entry name" value="SNS_sf"/>
</dbReference>
<dbReference type="InterPro" id="IPR000175">
    <property type="entry name" value="Na/ntran_symport"/>
</dbReference>
<feature type="transmembrane region" description="Helical" evidence="6">
    <location>
        <begin position="315"/>
        <end position="339"/>
    </location>
</feature>
<keyword evidence="2" id="KW-0813">Transport</keyword>
<feature type="transmembrane region" description="Helical" evidence="6">
    <location>
        <begin position="179"/>
        <end position="201"/>
    </location>
</feature>
<dbReference type="AlphaFoldDB" id="A0A8T3VN93"/>
<feature type="transmembrane region" description="Helical" evidence="6">
    <location>
        <begin position="221"/>
        <end position="246"/>
    </location>
</feature>
<dbReference type="SUPFAM" id="SSF161070">
    <property type="entry name" value="SNF-like"/>
    <property type="match status" value="1"/>
</dbReference>
<keyword evidence="4 6" id="KW-1133">Transmembrane helix</keyword>
<feature type="transmembrane region" description="Helical" evidence="6">
    <location>
        <begin position="87"/>
        <end position="115"/>
    </location>
</feature>
<dbReference type="NCBIfam" id="NF037979">
    <property type="entry name" value="Na_transp"/>
    <property type="match status" value="1"/>
</dbReference>
<dbReference type="Pfam" id="PF00209">
    <property type="entry name" value="SNF"/>
    <property type="match status" value="2"/>
</dbReference>
<dbReference type="PROSITE" id="PS50267">
    <property type="entry name" value="NA_NEUROTRAN_SYMP_3"/>
    <property type="match status" value="1"/>
</dbReference>
<evidence type="ECO:0000256" key="1">
    <source>
        <dbReference type="ARBA" id="ARBA00004141"/>
    </source>
</evidence>
<sequence>MASEKSVWDSNIAFVLAMIGSAVGLGNIWRFPNVLYSNGGGSFMIPYIVSLFILGISFVLVEYAVGFKFKTSLSKIFFTIKSRLEPIAWFIILVVFLITTYYVCVVAWDLIYVVLSFTKAWGANPDLFFTVNVLHASDSLSGIFTIVPWVFISVLLVWLSSWFIVQKDLNEGIGKVSKILLPVLLAIVIIIVAFSLTLPGASIGYTQIFTPDWSALSNLNVWLAAFGQIVFSLSLGMSIALTYASYLPEDSKLTDNALIVAFSNSGFEVFNAIGIFSILGFMTLTSGIPFNELVTEGTGLAFVVFPKVFNIMGPWASIIGPLFFLCILFAGLTSLMALLEVASFAITEKFGFSRRKSATLVCLVGFCISCLFATSAGSYLLGIFDAFLNNFALLFGVFLECIIFGWIYNFDELVEVLNSHSSIQMDPFWKIIIKYILPVCIFVLWAQGVYSTILTGDTTSHMVMLALAVVLVLVPIIFTLLPAKNDDYYKPIQDD</sequence>
<evidence type="ECO:0000313" key="7">
    <source>
        <dbReference type="EMBL" id="MBE6512593.1"/>
    </source>
</evidence>
<evidence type="ECO:0000256" key="4">
    <source>
        <dbReference type="ARBA" id="ARBA00022989"/>
    </source>
</evidence>
<feature type="transmembrane region" description="Helical" evidence="6">
    <location>
        <begin position="387"/>
        <end position="410"/>
    </location>
</feature>
<reference evidence="7" key="1">
    <citation type="submission" date="2019-04" db="EMBL/GenBank/DDBJ databases">
        <title>Evolution of Biomass-Degrading Anaerobic Consortia Revealed by Metagenomics.</title>
        <authorList>
            <person name="Peng X."/>
        </authorList>
    </citation>
    <scope>NUCLEOTIDE SEQUENCE</scope>
    <source>
        <strain evidence="7">SIG14</strain>
    </source>
</reference>
<feature type="transmembrane region" description="Helical" evidence="6">
    <location>
        <begin position="140"/>
        <end position="159"/>
    </location>
</feature>
<accession>A0A8T3VN93</accession>
<feature type="transmembrane region" description="Helical" evidence="6">
    <location>
        <begin position="360"/>
        <end position="381"/>
    </location>
</feature>
<comment type="subcellular location">
    <subcellularLocation>
        <location evidence="1">Membrane</location>
        <topology evidence="1">Multi-pass membrane protein</topology>
    </subcellularLocation>
</comment>
<feature type="transmembrane region" description="Helical" evidence="6">
    <location>
        <begin position="431"/>
        <end position="450"/>
    </location>
</feature>
<feature type="transmembrane region" description="Helical" evidence="6">
    <location>
        <begin position="462"/>
        <end position="481"/>
    </location>
</feature>